<dbReference type="AlphaFoldDB" id="A0A494Y0J2"/>
<dbReference type="PANTHER" id="PTHR43280:SF2">
    <property type="entry name" value="HTH-TYPE TRANSCRIPTIONAL REGULATOR EXSA"/>
    <property type="match status" value="1"/>
</dbReference>
<evidence type="ECO:0000256" key="3">
    <source>
        <dbReference type="ARBA" id="ARBA00023163"/>
    </source>
</evidence>
<dbReference type="Pfam" id="PF12833">
    <property type="entry name" value="HTH_18"/>
    <property type="match status" value="1"/>
</dbReference>
<protein>
    <submittedName>
        <fullName evidence="7">Helix-turn-helix domain-containing protein</fullName>
    </submittedName>
</protein>
<dbReference type="Gene3D" id="3.40.50.2300">
    <property type="match status" value="1"/>
</dbReference>
<feature type="domain" description="Response regulatory" evidence="6">
    <location>
        <begin position="26"/>
        <end position="143"/>
    </location>
</feature>
<name>A0A494Y0J2_9BACL</name>
<dbReference type="Gene3D" id="1.10.10.60">
    <property type="entry name" value="Homeodomain-like"/>
    <property type="match status" value="2"/>
</dbReference>
<dbReference type="Proteomes" id="UP000282076">
    <property type="component" value="Unassembled WGS sequence"/>
</dbReference>
<dbReference type="PROSITE" id="PS00041">
    <property type="entry name" value="HTH_ARAC_FAMILY_1"/>
    <property type="match status" value="1"/>
</dbReference>
<dbReference type="InterPro" id="IPR018062">
    <property type="entry name" value="HTH_AraC-typ_CS"/>
</dbReference>
<evidence type="ECO:0000256" key="2">
    <source>
        <dbReference type="ARBA" id="ARBA00023125"/>
    </source>
</evidence>
<comment type="caution">
    <text evidence="7">The sequence shown here is derived from an EMBL/GenBank/DDBJ whole genome shotgun (WGS) entry which is preliminary data.</text>
</comment>
<dbReference type="InterPro" id="IPR020449">
    <property type="entry name" value="Tscrpt_reg_AraC-type_HTH"/>
</dbReference>
<dbReference type="SMART" id="SM00448">
    <property type="entry name" value="REC"/>
    <property type="match status" value="1"/>
</dbReference>
<dbReference type="InterPro" id="IPR001789">
    <property type="entry name" value="Sig_transdc_resp-reg_receiver"/>
</dbReference>
<keyword evidence="3" id="KW-0804">Transcription</keyword>
<evidence type="ECO:0000259" key="5">
    <source>
        <dbReference type="PROSITE" id="PS01124"/>
    </source>
</evidence>
<keyword evidence="4" id="KW-0597">Phosphoprotein</keyword>
<keyword evidence="1" id="KW-0805">Transcription regulation</keyword>
<dbReference type="PROSITE" id="PS01124">
    <property type="entry name" value="HTH_ARAC_FAMILY_2"/>
    <property type="match status" value="1"/>
</dbReference>
<organism evidence="7 8">
    <name type="scientific">Cohnella endophytica</name>
    <dbReference type="NCBI Taxonomy" id="2419778"/>
    <lineage>
        <taxon>Bacteria</taxon>
        <taxon>Bacillati</taxon>
        <taxon>Bacillota</taxon>
        <taxon>Bacilli</taxon>
        <taxon>Bacillales</taxon>
        <taxon>Paenibacillaceae</taxon>
        <taxon>Cohnella</taxon>
    </lineage>
</organism>
<dbReference type="GO" id="GO:0043565">
    <property type="term" value="F:sequence-specific DNA binding"/>
    <property type="evidence" value="ECO:0007669"/>
    <property type="project" value="InterPro"/>
</dbReference>
<dbReference type="EMBL" id="RBZM01000003">
    <property type="protein sequence ID" value="RKP56277.1"/>
    <property type="molecule type" value="Genomic_DNA"/>
</dbReference>
<dbReference type="PANTHER" id="PTHR43280">
    <property type="entry name" value="ARAC-FAMILY TRANSCRIPTIONAL REGULATOR"/>
    <property type="match status" value="1"/>
</dbReference>
<proteinExistence type="predicted"/>
<dbReference type="CDD" id="cd17536">
    <property type="entry name" value="REC_YesN-like"/>
    <property type="match status" value="1"/>
</dbReference>
<dbReference type="InterPro" id="IPR018060">
    <property type="entry name" value="HTH_AraC"/>
</dbReference>
<evidence type="ECO:0000259" key="6">
    <source>
        <dbReference type="PROSITE" id="PS50110"/>
    </source>
</evidence>
<dbReference type="SUPFAM" id="SSF46689">
    <property type="entry name" value="Homeodomain-like"/>
    <property type="match status" value="1"/>
</dbReference>
<evidence type="ECO:0000313" key="7">
    <source>
        <dbReference type="EMBL" id="RKP56277.1"/>
    </source>
</evidence>
<dbReference type="Pfam" id="PF00072">
    <property type="entry name" value="Response_reg"/>
    <property type="match status" value="1"/>
</dbReference>
<feature type="domain" description="HTH araC/xylS-type" evidence="5">
    <location>
        <begin position="424"/>
        <end position="523"/>
    </location>
</feature>
<evidence type="ECO:0000256" key="1">
    <source>
        <dbReference type="ARBA" id="ARBA00023015"/>
    </source>
</evidence>
<feature type="modified residue" description="4-aspartylphosphate" evidence="4">
    <location>
        <position position="78"/>
    </location>
</feature>
<dbReference type="SMART" id="SM00342">
    <property type="entry name" value="HTH_ARAC"/>
    <property type="match status" value="1"/>
</dbReference>
<dbReference type="GO" id="GO:0003700">
    <property type="term" value="F:DNA-binding transcription factor activity"/>
    <property type="evidence" value="ECO:0007669"/>
    <property type="project" value="InterPro"/>
</dbReference>
<accession>A0A494Y0J2</accession>
<evidence type="ECO:0000256" key="4">
    <source>
        <dbReference type="PROSITE-ProRule" id="PRU00169"/>
    </source>
</evidence>
<evidence type="ECO:0000313" key="8">
    <source>
        <dbReference type="Proteomes" id="UP000282076"/>
    </source>
</evidence>
<gene>
    <name evidence="7" type="ORF">D7Z26_06480</name>
</gene>
<dbReference type="PRINTS" id="PR00032">
    <property type="entry name" value="HTHARAC"/>
</dbReference>
<dbReference type="InterPro" id="IPR009057">
    <property type="entry name" value="Homeodomain-like_sf"/>
</dbReference>
<dbReference type="GO" id="GO:0000160">
    <property type="term" value="P:phosphorelay signal transduction system"/>
    <property type="evidence" value="ECO:0007669"/>
    <property type="project" value="InterPro"/>
</dbReference>
<dbReference type="InterPro" id="IPR011006">
    <property type="entry name" value="CheY-like_superfamily"/>
</dbReference>
<dbReference type="PROSITE" id="PS50110">
    <property type="entry name" value="RESPONSE_REGULATORY"/>
    <property type="match status" value="1"/>
</dbReference>
<keyword evidence="2" id="KW-0238">DNA-binding</keyword>
<dbReference type="SUPFAM" id="SSF52172">
    <property type="entry name" value="CheY-like"/>
    <property type="match status" value="1"/>
</dbReference>
<keyword evidence="8" id="KW-1185">Reference proteome</keyword>
<reference evidence="7 8" key="1">
    <citation type="submission" date="2018-10" db="EMBL/GenBank/DDBJ databases">
        <title>Cohnella sp. M2MS4P-1, whole genome shotgun sequence.</title>
        <authorList>
            <person name="Tuo L."/>
        </authorList>
    </citation>
    <scope>NUCLEOTIDE SEQUENCE [LARGE SCALE GENOMIC DNA]</scope>
    <source>
        <strain evidence="7 8">M2MS4P-1</strain>
    </source>
</reference>
<sequence length="535" mass="60027">MLFSIAAIIRMVGQLSNLGGALTMHSIVLIEDEPPTLFMVKDLIEALDLGFEVIGYAFNGEDGEATVRELKPDIVITDIKMPAKDGLSLIGDMTAEGFETEWIILSGYADFEYAVLALRNGVKDYILKPVDPSALQTLFEHIAEKLTRKKMEVEAAYLYRQLHSSDRCSAPSGLRHEGVYTPVLITAGNLVDSMHDGLHAGRHVFGQPTETDFGHFGVVPFAKSWIVQGYSKSHQVLLLATDSPKDVHVRQAVEQWVTEKNSDSEARINALIGAPFSDIHMFSERVQNLYRSLKQWILIGQSHVFTAGMPVVTFENSAEWVYKCSRLTSQSYTAFRNQLLQWERQWQEQNYPQAFVELLMTKIADALPNKAGAMHIQVGDIQELLAASVSQTEAVERFANLAGAAFGEEPLGSKRAGPLSDVVESIEAYLTMNYFLPVSYDSLQERFGYHKDYLSYLFRQHKGISPNKYITMLRVENAKRILRDIGELTLKETAERVGYEDPLYFSRVFKNVTGLSPSTFREQFRGDEKGGDVIA</sequence>